<accession>A0ABT0SAT2</accession>
<name>A0ABT0SAT2_9SPHN</name>
<dbReference type="EMBL" id="JAMGBB010000001">
    <property type="protein sequence ID" value="MCL6741448.1"/>
    <property type="molecule type" value="Genomic_DNA"/>
</dbReference>
<reference evidence="1" key="1">
    <citation type="submission" date="2022-05" db="EMBL/GenBank/DDBJ databases">
        <authorList>
            <person name="Jo J.-H."/>
            <person name="Im W.-T."/>
        </authorList>
    </citation>
    <scope>NUCLEOTIDE SEQUENCE</scope>
    <source>
        <strain evidence="1">RB56-2</strain>
    </source>
</reference>
<dbReference type="Proteomes" id="UP001165383">
    <property type="component" value="Unassembled WGS sequence"/>
</dbReference>
<dbReference type="Pfam" id="PF18616">
    <property type="entry name" value="CdiI_3"/>
    <property type="match status" value="1"/>
</dbReference>
<gene>
    <name evidence="1" type="ORF">LZ518_09925</name>
</gene>
<evidence type="ECO:0000313" key="1">
    <source>
        <dbReference type="EMBL" id="MCL6741448.1"/>
    </source>
</evidence>
<dbReference type="InterPro" id="IPR040547">
    <property type="entry name" value="CdiI"/>
</dbReference>
<proteinExistence type="predicted"/>
<comment type="caution">
    <text evidence="1">The sequence shown here is derived from an EMBL/GenBank/DDBJ whole genome shotgun (WGS) entry which is preliminary data.</text>
</comment>
<protein>
    <submittedName>
        <fullName evidence="1">Contact-dependent growth inhibition system immunity protein</fullName>
    </submittedName>
</protein>
<evidence type="ECO:0000313" key="2">
    <source>
        <dbReference type="Proteomes" id="UP001165383"/>
    </source>
</evidence>
<organism evidence="1 2">
    <name type="scientific">Sphingomonas brevis</name>
    <dbReference type="NCBI Taxonomy" id="2908206"/>
    <lineage>
        <taxon>Bacteria</taxon>
        <taxon>Pseudomonadati</taxon>
        <taxon>Pseudomonadota</taxon>
        <taxon>Alphaproteobacteria</taxon>
        <taxon>Sphingomonadales</taxon>
        <taxon>Sphingomonadaceae</taxon>
        <taxon>Sphingomonas</taxon>
    </lineage>
</organism>
<keyword evidence="2" id="KW-1185">Reference proteome</keyword>
<dbReference type="RefSeq" id="WP_249915831.1">
    <property type="nucleotide sequence ID" value="NZ_JAMGBB010000001.1"/>
</dbReference>
<sequence>MKQKPTDFSLSLEELTGLSAGDPRQAPMPLVKAVWQSWKKPLYQLTNAEIGCLVAQSDGFPCVLDFVMPKLEADPLFEGGYYPGDVLSSLIRAEPGVWRERPEYAAVLPALYHRALERPADENDAFRESLNLPDLGAASN</sequence>